<feature type="domain" description="Xylose isomerase-like TIM barrel" evidence="1">
    <location>
        <begin position="13"/>
        <end position="128"/>
    </location>
</feature>
<sequence length="154" mass="17377">MVLSYHYHMYSMIEDAEEIDWLMDGRDPALTLVYDTGHLHFAGTDPLSVLDKWSERIHHIHFKDVRQPVMDRIRAEDRSLLYAVAGGALTEPGAPEGCIDFQAVTDRRKAVNYAGRIVIEAERDPGIAPPFGYSTTSYERIISNRGRSGLQIVS</sequence>
<name>A0ABW3IVN4_9RHOB</name>
<organism evidence="2 3">
    <name type="scientific">Tropicimonas aquimaris</name>
    <dbReference type="NCBI Taxonomy" id="914152"/>
    <lineage>
        <taxon>Bacteria</taxon>
        <taxon>Pseudomonadati</taxon>
        <taxon>Pseudomonadota</taxon>
        <taxon>Alphaproteobacteria</taxon>
        <taxon>Rhodobacterales</taxon>
        <taxon>Roseobacteraceae</taxon>
        <taxon>Tropicimonas</taxon>
    </lineage>
</organism>
<evidence type="ECO:0000313" key="3">
    <source>
        <dbReference type="Proteomes" id="UP001597108"/>
    </source>
</evidence>
<dbReference type="InterPro" id="IPR050312">
    <property type="entry name" value="IolE/XylAMocC-like"/>
</dbReference>
<dbReference type="EMBL" id="JBHTJT010000049">
    <property type="protein sequence ID" value="MFD0981868.1"/>
    <property type="molecule type" value="Genomic_DNA"/>
</dbReference>
<dbReference type="PANTHER" id="PTHR12110:SF41">
    <property type="entry name" value="INOSOSE DEHYDRATASE"/>
    <property type="match status" value="1"/>
</dbReference>
<dbReference type="RefSeq" id="WP_386077138.1">
    <property type="nucleotide sequence ID" value="NZ_JBHTJT010000049.1"/>
</dbReference>
<dbReference type="PANTHER" id="PTHR12110">
    <property type="entry name" value="HYDROXYPYRUVATE ISOMERASE"/>
    <property type="match status" value="1"/>
</dbReference>
<keyword evidence="3" id="KW-1185">Reference proteome</keyword>
<accession>A0ABW3IVN4</accession>
<gene>
    <name evidence="2" type="ORF">ACFQ2S_19730</name>
</gene>
<comment type="caution">
    <text evidence="2">The sequence shown here is derived from an EMBL/GenBank/DDBJ whole genome shotgun (WGS) entry which is preliminary data.</text>
</comment>
<reference evidence="3" key="1">
    <citation type="journal article" date="2019" name="Int. J. Syst. Evol. Microbiol.">
        <title>The Global Catalogue of Microorganisms (GCM) 10K type strain sequencing project: providing services to taxonomists for standard genome sequencing and annotation.</title>
        <authorList>
            <consortium name="The Broad Institute Genomics Platform"/>
            <consortium name="The Broad Institute Genome Sequencing Center for Infectious Disease"/>
            <person name="Wu L."/>
            <person name="Ma J."/>
        </authorList>
    </citation>
    <scope>NUCLEOTIDE SEQUENCE [LARGE SCALE GENOMIC DNA]</scope>
    <source>
        <strain evidence="3">CCUG 60524</strain>
    </source>
</reference>
<evidence type="ECO:0000313" key="2">
    <source>
        <dbReference type="EMBL" id="MFD0981868.1"/>
    </source>
</evidence>
<proteinExistence type="predicted"/>
<dbReference type="Pfam" id="PF01261">
    <property type="entry name" value="AP_endonuc_2"/>
    <property type="match status" value="1"/>
</dbReference>
<protein>
    <submittedName>
        <fullName evidence="2">TIM barrel protein</fullName>
    </submittedName>
</protein>
<dbReference type="InterPro" id="IPR036237">
    <property type="entry name" value="Xyl_isomerase-like_sf"/>
</dbReference>
<dbReference type="Proteomes" id="UP001597108">
    <property type="component" value="Unassembled WGS sequence"/>
</dbReference>
<dbReference type="Gene3D" id="3.20.20.150">
    <property type="entry name" value="Divalent-metal-dependent TIM barrel enzymes"/>
    <property type="match status" value="1"/>
</dbReference>
<dbReference type="SUPFAM" id="SSF51658">
    <property type="entry name" value="Xylose isomerase-like"/>
    <property type="match status" value="1"/>
</dbReference>
<dbReference type="InterPro" id="IPR013022">
    <property type="entry name" value="Xyl_isomerase-like_TIM-brl"/>
</dbReference>
<evidence type="ECO:0000259" key="1">
    <source>
        <dbReference type="Pfam" id="PF01261"/>
    </source>
</evidence>